<dbReference type="Proteomes" id="UP001432322">
    <property type="component" value="Unassembled WGS sequence"/>
</dbReference>
<dbReference type="AlphaFoldDB" id="A0AAV5WUQ9"/>
<organism evidence="1 2">
    <name type="scientific">Pristionchus fissidentatus</name>
    <dbReference type="NCBI Taxonomy" id="1538716"/>
    <lineage>
        <taxon>Eukaryota</taxon>
        <taxon>Metazoa</taxon>
        <taxon>Ecdysozoa</taxon>
        <taxon>Nematoda</taxon>
        <taxon>Chromadorea</taxon>
        <taxon>Rhabditida</taxon>
        <taxon>Rhabditina</taxon>
        <taxon>Diplogasteromorpha</taxon>
        <taxon>Diplogasteroidea</taxon>
        <taxon>Neodiplogasteridae</taxon>
        <taxon>Pristionchus</taxon>
    </lineage>
</organism>
<evidence type="ECO:0000313" key="2">
    <source>
        <dbReference type="Proteomes" id="UP001432322"/>
    </source>
</evidence>
<dbReference type="EMBL" id="BTSY01000007">
    <property type="protein sequence ID" value="GMT35058.1"/>
    <property type="molecule type" value="Genomic_DNA"/>
</dbReference>
<gene>
    <name evidence="1" type="ORF">PFISCL1PPCAC_26355</name>
</gene>
<comment type="caution">
    <text evidence="1">The sequence shown here is derived from an EMBL/GenBank/DDBJ whole genome shotgun (WGS) entry which is preliminary data.</text>
</comment>
<sequence length="81" mass="9130">FTTRAMSANIIVASTRHAADVYSNENSPLIYFLSIDGFWALDVCTMARYESGLFEYPRRASYVNASTNCPISLEFSPVFMM</sequence>
<evidence type="ECO:0000313" key="1">
    <source>
        <dbReference type="EMBL" id="GMT35058.1"/>
    </source>
</evidence>
<protein>
    <submittedName>
        <fullName evidence="1">Uncharacterized protein</fullName>
    </submittedName>
</protein>
<proteinExistence type="predicted"/>
<keyword evidence="2" id="KW-1185">Reference proteome</keyword>
<accession>A0AAV5WUQ9</accession>
<feature type="non-terminal residue" evidence="1">
    <location>
        <position position="81"/>
    </location>
</feature>
<name>A0AAV5WUQ9_9BILA</name>
<feature type="non-terminal residue" evidence="1">
    <location>
        <position position="1"/>
    </location>
</feature>
<reference evidence="1" key="1">
    <citation type="submission" date="2023-10" db="EMBL/GenBank/DDBJ databases">
        <title>Genome assembly of Pristionchus species.</title>
        <authorList>
            <person name="Yoshida K."/>
            <person name="Sommer R.J."/>
        </authorList>
    </citation>
    <scope>NUCLEOTIDE SEQUENCE</scope>
    <source>
        <strain evidence="1">RS5133</strain>
    </source>
</reference>